<protein>
    <submittedName>
        <fullName evidence="4">D-alanyl-D-alanine carboxypeptidase</fullName>
        <ecNumber evidence="4">3.4.16.4</ecNumber>
    </submittedName>
</protein>
<comment type="caution">
    <text evidence="4">The sequence shown here is derived from an EMBL/GenBank/DDBJ whole genome shotgun (WGS) entry which is preliminary data.</text>
</comment>
<sequence>MQRFLLALSSCLLLAISSCSSLKVGEAIEQSEVFNTSGFTGFMLVDPEKDKPLYALNETLYFVPASNTKLFTFYTSYKLLGEQVNALNYLESGDSLIFWGTGDPSLLHPDIKGGQALELLGKSDKKLYLADNFPQVRANGPGWSWSWYTYYFGAERSALPIYGNVVRFSKANDLSLYPRYFDKLLYPDPAFTGTQPLRKQFENSFLLPLHWPDTAAFQTDKPFITSAHLTASLLRDTLGKAIQVIPYDIVKGRKPKKLPGLGTAQIYKQMMEDSDNFLAEQLLLLVSDLLTDSLSTATAIDYAKKNLLDDLIHEPQWADGSGLSSDNKFTPKSIIELLGKIRAEVPEETIFDVFPAGGTKGTIRSWYKPDEGQPAYIYAKTGTLNNSICLSGYLLTKSGKTLYFSFMHNNYPIPSDDLKREMEKILYRIHQHYK</sequence>
<dbReference type="InterPro" id="IPR012338">
    <property type="entry name" value="Beta-lactam/transpept-like"/>
</dbReference>
<dbReference type="PRINTS" id="PR00922">
    <property type="entry name" value="DADACBPTASE3"/>
</dbReference>
<gene>
    <name evidence="4" type="ORF">ADIS_3491</name>
</gene>
<evidence type="ECO:0000256" key="1">
    <source>
        <dbReference type="ARBA" id="ARBA00006096"/>
    </source>
</evidence>
<dbReference type="RefSeq" id="WP_010855623.1">
    <property type="nucleotide sequence ID" value="NZ_AQHR01000089.1"/>
</dbReference>
<dbReference type="EMBL" id="AQHR01000089">
    <property type="protein sequence ID" value="EON76013.1"/>
    <property type="molecule type" value="Genomic_DNA"/>
</dbReference>
<dbReference type="PANTHER" id="PTHR30023">
    <property type="entry name" value="D-ALANYL-D-ALANINE CARBOXYPEPTIDASE"/>
    <property type="match status" value="1"/>
</dbReference>
<dbReference type="InterPro" id="IPR000667">
    <property type="entry name" value="Peptidase_S13"/>
</dbReference>
<dbReference type="Gene3D" id="3.40.710.10">
    <property type="entry name" value="DD-peptidase/beta-lactamase superfamily"/>
    <property type="match status" value="2"/>
</dbReference>
<keyword evidence="3" id="KW-0732">Signal</keyword>
<dbReference type="Pfam" id="PF02113">
    <property type="entry name" value="Peptidase_S13"/>
    <property type="match status" value="2"/>
</dbReference>
<dbReference type="GO" id="GO:0009002">
    <property type="term" value="F:serine-type D-Ala-D-Ala carboxypeptidase activity"/>
    <property type="evidence" value="ECO:0007669"/>
    <property type="project" value="UniProtKB-EC"/>
</dbReference>
<evidence type="ECO:0000256" key="2">
    <source>
        <dbReference type="ARBA" id="ARBA00022801"/>
    </source>
</evidence>
<dbReference type="AlphaFoldDB" id="R7ZPM2"/>
<dbReference type="STRING" id="1232681.ADIS_3491"/>
<name>R7ZPM2_9BACT</name>
<keyword evidence="2 4" id="KW-0378">Hydrolase</keyword>
<dbReference type="EC" id="3.4.16.4" evidence="4"/>
<dbReference type="Proteomes" id="UP000013909">
    <property type="component" value="Unassembled WGS sequence"/>
</dbReference>
<feature type="chain" id="PRO_5004451705" evidence="3">
    <location>
        <begin position="24"/>
        <end position="434"/>
    </location>
</feature>
<dbReference type="PROSITE" id="PS51257">
    <property type="entry name" value="PROKAR_LIPOPROTEIN"/>
    <property type="match status" value="1"/>
</dbReference>
<accession>R7ZPM2</accession>
<dbReference type="SUPFAM" id="SSF56601">
    <property type="entry name" value="beta-lactamase/transpeptidase-like"/>
    <property type="match status" value="1"/>
</dbReference>
<keyword evidence="5" id="KW-1185">Reference proteome</keyword>
<evidence type="ECO:0000256" key="3">
    <source>
        <dbReference type="SAM" id="SignalP"/>
    </source>
</evidence>
<keyword evidence="4" id="KW-0121">Carboxypeptidase</keyword>
<feature type="signal peptide" evidence="3">
    <location>
        <begin position="1"/>
        <end position="23"/>
    </location>
</feature>
<proteinExistence type="inferred from homology"/>
<dbReference type="GO" id="GO:0000270">
    <property type="term" value="P:peptidoglycan metabolic process"/>
    <property type="evidence" value="ECO:0007669"/>
    <property type="project" value="TreeGrafter"/>
</dbReference>
<comment type="similarity">
    <text evidence="1">Belongs to the peptidase S13 family.</text>
</comment>
<dbReference type="GO" id="GO:0006508">
    <property type="term" value="P:proteolysis"/>
    <property type="evidence" value="ECO:0007669"/>
    <property type="project" value="InterPro"/>
</dbReference>
<reference evidence="4 5" key="1">
    <citation type="submission" date="2013-02" db="EMBL/GenBank/DDBJ databases">
        <title>A novel strain isolated from Lonar lake, Maharashtra, India.</title>
        <authorList>
            <person name="Singh A."/>
        </authorList>
    </citation>
    <scope>NUCLEOTIDE SEQUENCE [LARGE SCALE GENOMIC DNA]</scope>
    <source>
        <strain evidence="4 5">AK24</strain>
    </source>
</reference>
<keyword evidence="4" id="KW-0645">Protease</keyword>
<dbReference type="PANTHER" id="PTHR30023:SF0">
    <property type="entry name" value="PENICILLIN-SENSITIVE CARBOXYPEPTIDASE A"/>
    <property type="match status" value="1"/>
</dbReference>
<evidence type="ECO:0000313" key="5">
    <source>
        <dbReference type="Proteomes" id="UP000013909"/>
    </source>
</evidence>
<evidence type="ECO:0000313" key="4">
    <source>
        <dbReference type="EMBL" id="EON76013.1"/>
    </source>
</evidence>
<dbReference type="PATRIC" id="fig|1288963.3.peg.3482"/>
<dbReference type="OrthoDB" id="9802627at2"/>
<organism evidence="4 5">
    <name type="scientific">Lunatimonas lonarensis</name>
    <dbReference type="NCBI Taxonomy" id="1232681"/>
    <lineage>
        <taxon>Bacteria</taxon>
        <taxon>Pseudomonadati</taxon>
        <taxon>Bacteroidota</taxon>
        <taxon>Cytophagia</taxon>
        <taxon>Cytophagales</taxon>
        <taxon>Cyclobacteriaceae</taxon>
    </lineage>
</organism>